<name>A0A915JIC5_ROMCU</name>
<protein>
    <submittedName>
        <fullName evidence="3">Uncharacterized protein</fullName>
    </submittedName>
</protein>
<sequence>MWVQAMYRATGQAHKPVPPKQGSSLPRSQDSDKAKKHGMDEFIQADPVKFPHDQLFCKVQSLTLDYRLTEIICSLVCVIFMYVDNIKTNFLPFSCTS</sequence>
<reference evidence="3" key="1">
    <citation type="submission" date="2022-11" db="UniProtKB">
        <authorList>
            <consortium name="WormBaseParasite"/>
        </authorList>
    </citation>
    <scope>IDENTIFICATION</scope>
</reference>
<dbReference type="GO" id="GO:0016079">
    <property type="term" value="P:synaptic vesicle exocytosis"/>
    <property type="evidence" value="ECO:0007669"/>
    <property type="project" value="InterPro"/>
</dbReference>
<accession>A0A915JIC5</accession>
<dbReference type="GO" id="GO:1990504">
    <property type="term" value="P:dense core granule exocytosis"/>
    <property type="evidence" value="ECO:0007669"/>
    <property type="project" value="InterPro"/>
</dbReference>
<organism evidence="2 3">
    <name type="scientific">Romanomermis culicivorax</name>
    <name type="common">Nematode worm</name>
    <dbReference type="NCBI Taxonomy" id="13658"/>
    <lineage>
        <taxon>Eukaryota</taxon>
        <taxon>Metazoa</taxon>
        <taxon>Ecdysozoa</taxon>
        <taxon>Nematoda</taxon>
        <taxon>Enoplea</taxon>
        <taxon>Dorylaimia</taxon>
        <taxon>Mermithida</taxon>
        <taxon>Mermithoidea</taxon>
        <taxon>Mermithidae</taxon>
        <taxon>Romanomermis</taxon>
    </lineage>
</organism>
<dbReference type="InterPro" id="IPR033227">
    <property type="entry name" value="CAPS"/>
</dbReference>
<dbReference type="Proteomes" id="UP000887565">
    <property type="component" value="Unplaced"/>
</dbReference>
<keyword evidence="2" id="KW-1185">Reference proteome</keyword>
<dbReference type="PANTHER" id="PTHR12166">
    <property type="entry name" value="CALCIUM-DEPENDENT SECRETION ACTIVATOR"/>
    <property type="match status" value="1"/>
</dbReference>
<dbReference type="PANTHER" id="PTHR12166:SF8">
    <property type="entry name" value="CALCIUM-DEPENDENT SECRETION ACTIVATOR"/>
    <property type="match status" value="1"/>
</dbReference>
<feature type="region of interest" description="Disordered" evidence="1">
    <location>
        <begin position="1"/>
        <end position="36"/>
    </location>
</feature>
<dbReference type="GO" id="GO:0098793">
    <property type="term" value="C:presynapse"/>
    <property type="evidence" value="ECO:0007669"/>
    <property type="project" value="GOC"/>
</dbReference>
<evidence type="ECO:0000313" key="2">
    <source>
        <dbReference type="Proteomes" id="UP000887565"/>
    </source>
</evidence>
<evidence type="ECO:0000256" key="1">
    <source>
        <dbReference type="SAM" id="MobiDB-lite"/>
    </source>
</evidence>
<evidence type="ECO:0000313" key="3">
    <source>
        <dbReference type="WBParaSite" id="nRc.2.0.1.t25841-RA"/>
    </source>
</evidence>
<proteinExistence type="predicted"/>
<dbReference type="WBParaSite" id="nRc.2.0.1.t25841-RA">
    <property type="protein sequence ID" value="nRc.2.0.1.t25841-RA"/>
    <property type="gene ID" value="nRc.2.0.1.g25841"/>
</dbReference>
<dbReference type="AlphaFoldDB" id="A0A915JIC5"/>